<dbReference type="InterPro" id="IPR004158">
    <property type="entry name" value="DUF247_pln"/>
</dbReference>
<feature type="non-terminal residue" evidence="2">
    <location>
        <position position="1"/>
    </location>
</feature>
<feature type="compositionally biased region" description="Polar residues" evidence="1">
    <location>
        <begin position="1"/>
        <end position="16"/>
    </location>
</feature>
<evidence type="ECO:0000313" key="2">
    <source>
        <dbReference type="EMBL" id="JAT55837.1"/>
    </source>
</evidence>
<feature type="region of interest" description="Disordered" evidence="1">
    <location>
        <begin position="1"/>
        <end position="79"/>
    </location>
</feature>
<dbReference type="PANTHER" id="PTHR31170">
    <property type="entry name" value="BNAC04G53230D PROTEIN"/>
    <property type="match status" value="1"/>
</dbReference>
<dbReference type="Pfam" id="PF03140">
    <property type="entry name" value="DUF247"/>
    <property type="match status" value="1"/>
</dbReference>
<dbReference type="EMBL" id="GDJX01012099">
    <property type="protein sequence ID" value="JAT55837.1"/>
    <property type="molecule type" value="Transcribed_RNA"/>
</dbReference>
<accession>A0A1D1YMI3</accession>
<dbReference type="PANTHER" id="PTHR31170:SF25">
    <property type="entry name" value="BNAA09G04570D PROTEIN"/>
    <property type="match status" value="1"/>
</dbReference>
<dbReference type="AlphaFoldDB" id="A0A1D1YMI3"/>
<feature type="compositionally biased region" description="Polar residues" evidence="1">
    <location>
        <begin position="66"/>
        <end position="75"/>
    </location>
</feature>
<evidence type="ECO:0000256" key="1">
    <source>
        <dbReference type="SAM" id="MobiDB-lite"/>
    </source>
</evidence>
<gene>
    <name evidence="2" type="primary">At3g47200_42</name>
    <name evidence="2" type="ORF">g.14747</name>
</gene>
<organism evidence="2">
    <name type="scientific">Anthurium amnicola</name>
    <dbReference type="NCBI Taxonomy" id="1678845"/>
    <lineage>
        <taxon>Eukaryota</taxon>
        <taxon>Viridiplantae</taxon>
        <taxon>Streptophyta</taxon>
        <taxon>Embryophyta</taxon>
        <taxon>Tracheophyta</taxon>
        <taxon>Spermatophyta</taxon>
        <taxon>Magnoliopsida</taxon>
        <taxon>Liliopsida</taxon>
        <taxon>Araceae</taxon>
        <taxon>Pothoideae</taxon>
        <taxon>Potheae</taxon>
        <taxon>Anthurium</taxon>
    </lineage>
</organism>
<sequence length="389" mass="43372">SASMNGAFNSSPQSSHLPPYCPLPLPQSDPPYRSRGQVHGRMSQQEDLPRGGRGAALTSFEEGEGQDSTTTSTEEAGNHEHATVDVELIAQFMEAFLEPWSHVSTRGSRATIHRGSVHVPGEDSSLVYHPKIIGIGPFHWANDRVQPSDALKWLFLRDLLRRSPENRLATYISAIAARLDEIKEKYEERFDVGDFQFVVSIVKDGCFILEFLMKYASGQMDAFLVERDLVLPTLRNDLLLAENQVPFFVLETLFEATAPPPPRGDHPVTTTVLELALYYVTSGKVLKPPAWFPTQVHHLLHVFYSSHIPPPPMEAAVGQYSCGPVLRKARVAFGRLISHVFVLTFRVLCFLPLRRFQLPDYTHSSTEELTSPALSMVPCATKLQEAGIV</sequence>
<feature type="non-terminal residue" evidence="2">
    <location>
        <position position="389"/>
    </location>
</feature>
<name>A0A1D1YMI3_9ARAE</name>
<protein>
    <submittedName>
        <fullName evidence="2">UPF0481 protein At3g47200</fullName>
    </submittedName>
</protein>
<reference evidence="2" key="1">
    <citation type="submission" date="2015-07" db="EMBL/GenBank/DDBJ databases">
        <title>Transcriptome Assembly of Anthurium amnicola.</title>
        <authorList>
            <person name="Suzuki J."/>
        </authorList>
    </citation>
    <scope>NUCLEOTIDE SEQUENCE</scope>
</reference>
<feature type="compositionally biased region" description="Pro residues" evidence="1">
    <location>
        <begin position="19"/>
        <end position="29"/>
    </location>
</feature>
<proteinExistence type="predicted"/>